<dbReference type="EC" id="4.2.2.29" evidence="7"/>
<gene>
    <name evidence="7 9" type="primary">mltG</name>
    <name evidence="9" type="ORF">ACFSW7_11105</name>
</gene>
<evidence type="ECO:0000256" key="3">
    <source>
        <dbReference type="ARBA" id="ARBA00022989"/>
    </source>
</evidence>
<dbReference type="Pfam" id="PF02618">
    <property type="entry name" value="YceG"/>
    <property type="match status" value="1"/>
</dbReference>
<feature type="region of interest" description="Disordered" evidence="8">
    <location>
        <begin position="1"/>
        <end position="114"/>
    </location>
</feature>
<dbReference type="CDD" id="cd08010">
    <property type="entry name" value="MltG_like"/>
    <property type="match status" value="1"/>
</dbReference>
<reference evidence="10" key="1">
    <citation type="journal article" date="2019" name="Int. J. Syst. Evol. Microbiol.">
        <title>The Global Catalogue of Microorganisms (GCM) 10K type strain sequencing project: providing services to taxonomists for standard genome sequencing and annotation.</title>
        <authorList>
            <consortium name="The Broad Institute Genomics Platform"/>
            <consortium name="The Broad Institute Genome Sequencing Center for Infectious Disease"/>
            <person name="Wu L."/>
            <person name="Ma J."/>
        </authorList>
    </citation>
    <scope>NUCLEOTIDE SEQUENCE [LARGE SCALE GENOMIC DNA]</scope>
    <source>
        <strain evidence="10">TISTR 1514</strain>
    </source>
</reference>
<dbReference type="PANTHER" id="PTHR30518:SF2">
    <property type="entry name" value="ENDOLYTIC MUREIN TRANSGLYCOSYLASE"/>
    <property type="match status" value="1"/>
</dbReference>
<dbReference type="Gene3D" id="3.30.1490.480">
    <property type="entry name" value="Endolytic murein transglycosylase"/>
    <property type="match status" value="1"/>
</dbReference>
<keyword evidence="3 7" id="KW-1133">Transmembrane helix</keyword>
<dbReference type="Gene3D" id="3.30.160.60">
    <property type="entry name" value="Classic Zinc Finger"/>
    <property type="match status" value="1"/>
</dbReference>
<dbReference type="Proteomes" id="UP001597492">
    <property type="component" value="Unassembled WGS sequence"/>
</dbReference>
<comment type="subcellular location">
    <subcellularLocation>
        <location evidence="7">Cell membrane</location>
        <topology evidence="7">Single-pass membrane protein</topology>
    </subcellularLocation>
</comment>
<keyword evidence="10" id="KW-1185">Reference proteome</keyword>
<evidence type="ECO:0000256" key="8">
    <source>
        <dbReference type="SAM" id="MobiDB-lite"/>
    </source>
</evidence>
<sequence>MNDEDHQQPDERDQPLSRREARERERERLAQELRSQNTGPIELPETETDAGAQSDRAEYEAAAAAIPVAGTNRRDEPDDATRPATEAEPEHDPVAEIFSETIDERAGRGRRPKRHGRWRGCLVLLVALALVITGGVVGWNLVGDRILGMFGVHNDDYEGDGNGTEVDFSILEGDTGTSIADRLEEHGVIKESSAFVRVVMEQPEEPSFYPGTYALQEEMSAASALSVLTDETARIENTVTIPEGTVARDVYTLIESNVGIPVADLEAAAEDPQSFGLPEEATTLEGFLFPATYTFDNGVDATTVLQTMVDRTYQSLDAAGVPDDQVWDVIRMASLVEKEARITEDFYKVARVFYNRLDIDMPLQSDATVTYGTGEYDRAATTDDERGDDSNPYNTYAHTGMIPGPISNPGDTAIDAAMNPADGSWLYFVTVNQETGETVFSDTYEEHLQAVDQWQQWLEDNPDYG</sequence>
<evidence type="ECO:0000256" key="4">
    <source>
        <dbReference type="ARBA" id="ARBA00023136"/>
    </source>
</evidence>
<name>A0ABW5UZQ2_9MICO</name>
<evidence type="ECO:0000256" key="1">
    <source>
        <dbReference type="ARBA" id="ARBA00022475"/>
    </source>
</evidence>
<proteinExistence type="inferred from homology"/>
<dbReference type="HAMAP" id="MF_02065">
    <property type="entry name" value="MltG"/>
    <property type="match status" value="1"/>
</dbReference>
<evidence type="ECO:0000256" key="5">
    <source>
        <dbReference type="ARBA" id="ARBA00023239"/>
    </source>
</evidence>
<keyword evidence="6 7" id="KW-0961">Cell wall biogenesis/degradation</keyword>
<organism evidence="9 10">
    <name type="scientific">Gulosibacter faecalis</name>
    <dbReference type="NCBI Taxonomy" id="272240"/>
    <lineage>
        <taxon>Bacteria</taxon>
        <taxon>Bacillati</taxon>
        <taxon>Actinomycetota</taxon>
        <taxon>Actinomycetes</taxon>
        <taxon>Micrococcales</taxon>
        <taxon>Microbacteriaceae</taxon>
        <taxon>Gulosibacter</taxon>
    </lineage>
</organism>
<evidence type="ECO:0000256" key="6">
    <source>
        <dbReference type="ARBA" id="ARBA00023316"/>
    </source>
</evidence>
<keyword evidence="5 7" id="KW-0456">Lyase</keyword>
<feature type="transmembrane region" description="Helical" evidence="7">
    <location>
        <begin position="120"/>
        <end position="142"/>
    </location>
</feature>
<comment type="catalytic activity">
    <reaction evidence="7">
        <text>a peptidoglycan chain = a peptidoglycan chain with N-acetyl-1,6-anhydromuramyl-[peptide] at the reducing end + a peptidoglycan chain with N-acetylglucosamine at the non-reducing end.</text>
        <dbReference type="EC" id="4.2.2.29"/>
    </reaction>
</comment>
<evidence type="ECO:0000256" key="2">
    <source>
        <dbReference type="ARBA" id="ARBA00022692"/>
    </source>
</evidence>
<evidence type="ECO:0000313" key="9">
    <source>
        <dbReference type="EMBL" id="MFD2758925.1"/>
    </source>
</evidence>
<dbReference type="PANTHER" id="PTHR30518">
    <property type="entry name" value="ENDOLYTIC MUREIN TRANSGLYCOSYLASE"/>
    <property type="match status" value="1"/>
</dbReference>
<dbReference type="RefSeq" id="WP_019617493.1">
    <property type="nucleotide sequence ID" value="NZ_JBHUNE010000008.1"/>
</dbReference>
<dbReference type="InterPro" id="IPR003770">
    <property type="entry name" value="MLTG-like"/>
</dbReference>
<evidence type="ECO:0000256" key="7">
    <source>
        <dbReference type="HAMAP-Rule" id="MF_02065"/>
    </source>
</evidence>
<keyword evidence="2 7" id="KW-0812">Transmembrane</keyword>
<keyword evidence="1 7" id="KW-1003">Cell membrane</keyword>
<comment type="caution">
    <text evidence="9">The sequence shown here is derived from an EMBL/GenBank/DDBJ whole genome shotgun (WGS) entry which is preliminary data.</text>
</comment>
<feature type="compositionally biased region" description="Basic and acidic residues" evidence="8">
    <location>
        <begin position="72"/>
        <end position="81"/>
    </location>
</feature>
<evidence type="ECO:0000313" key="10">
    <source>
        <dbReference type="Proteomes" id="UP001597492"/>
    </source>
</evidence>
<comment type="function">
    <text evidence="7">Functions as a peptidoglycan terminase that cleaves nascent peptidoglycan strands endolytically to terminate their elongation.</text>
</comment>
<dbReference type="EMBL" id="JBHUNE010000008">
    <property type="protein sequence ID" value="MFD2758925.1"/>
    <property type="molecule type" value="Genomic_DNA"/>
</dbReference>
<dbReference type="NCBIfam" id="TIGR00247">
    <property type="entry name" value="endolytic transglycosylase MltG"/>
    <property type="match status" value="1"/>
</dbReference>
<feature type="site" description="Important for catalytic activity" evidence="7">
    <location>
        <position position="339"/>
    </location>
</feature>
<keyword evidence="4 7" id="KW-0472">Membrane</keyword>
<feature type="compositionally biased region" description="Basic and acidic residues" evidence="8">
    <location>
        <begin position="1"/>
        <end position="31"/>
    </location>
</feature>
<protein>
    <recommendedName>
        <fullName evidence="7">Endolytic murein transglycosylase</fullName>
        <ecNumber evidence="7">4.2.2.29</ecNumber>
    </recommendedName>
    <alternativeName>
        <fullName evidence="7">Peptidoglycan lytic transglycosylase</fullName>
    </alternativeName>
    <alternativeName>
        <fullName evidence="7">Peptidoglycan polymerization terminase</fullName>
    </alternativeName>
</protein>
<accession>A0ABW5UZQ2</accession>
<comment type="similarity">
    <text evidence="7">Belongs to the transglycosylase MltG family.</text>
</comment>